<name>A0A9D4V1N5_ADICA</name>
<keyword evidence="2" id="KW-1185">Reference proteome</keyword>
<organism evidence="1 2">
    <name type="scientific">Adiantum capillus-veneris</name>
    <name type="common">Maidenhair fern</name>
    <dbReference type="NCBI Taxonomy" id="13818"/>
    <lineage>
        <taxon>Eukaryota</taxon>
        <taxon>Viridiplantae</taxon>
        <taxon>Streptophyta</taxon>
        <taxon>Embryophyta</taxon>
        <taxon>Tracheophyta</taxon>
        <taxon>Polypodiopsida</taxon>
        <taxon>Polypodiidae</taxon>
        <taxon>Polypodiales</taxon>
        <taxon>Pteridineae</taxon>
        <taxon>Pteridaceae</taxon>
        <taxon>Vittarioideae</taxon>
        <taxon>Adiantum</taxon>
    </lineage>
</organism>
<proteinExistence type="predicted"/>
<evidence type="ECO:0000313" key="1">
    <source>
        <dbReference type="EMBL" id="KAI5078120.1"/>
    </source>
</evidence>
<evidence type="ECO:0000313" key="2">
    <source>
        <dbReference type="Proteomes" id="UP000886520"/>
    </source>
</evidence>
<dbReference type="EMBL" id="JABFUD020000007">
    <property type="protein sequence ID" value="KAI5078120.1"/>
    <property type="molecule type" value="Genomic_DNA"/>
</dbReference>
<dbReference type="Proteomes" id="UP000886520">
    <property type="component" value="Chromosome 7"/>
</dbReference>
<reference evidence="1" key="1">
    <citation type="submission" date="2021-01" db="EMBL/GenBank/DDBJ databases">
        <title>Adiantum capillus-veneris genome.</title>
        <authorList>
            <person name="Fang Y."/>
            <person name="Liao Q."/>
        </authorList>
    </citation>
    <scope>NUCLEOTIDE SEQUENCE</scope>
    <source>
        <strain evidence="1">H3</strain>
        <tissue evidence="1">Leaf</tissue>
    </source>
</reference>
<accession>A0A9D4V1N5</accession>
<gene>
    <name evidence="1" type="ORF">GOP47_0007944</name>
</gene>
<dbReference type="AlphaFoldDB" id="A0A9D4V1N5"/>
<protein>
    <submittedName>
        <fullName evidence="1">Uncharacterized protein</fullName>
    </submittedName>
</protein>
<comment type="caution">
    <text evidence="1">The sequence shown here is derived from an EMBL/GenBank/DDBJ whole genome shotgun (WGS) entry which is preliminary data.</text>
</comment>
<sequence>MAPLLKTLPKNEALESPYLDVLSNGGHRLLYEVVDVGLSSNTSSPINNLRPDGLKFLQQIFLLHLNFHFFVDELLRDVLYGHKSHLLACEQLHSKVIYKLLKDFPACDKVSFAIYLNENTNSIIINVAANAALCSDMGGLLLCAGLQALSCELGTLLPHRNPHHLFQERACNSSYQCRSPHVAV</sequence>